<gene>
    <name evidence="2" type="ORF">GCM10010191_39870</name>
</gene>
<dbReference type="InterPro" id="IPR037523">
    <property type="entry name" value="VOC_core"/>
</dbReference>
<organism evidence="2 3">
    <name type="scientific">Actinomadura vinacea</name>
    <dbReference type="NCBI Taxonomy" id="115336"/>
    <lineage>
        <taxon>Bacteria</taxon>
        <taxon>Bacillati</taxon>
        <taxon>Actinomycetota</taxon>
        <taxon>Actinomycetes</taxon>
        <taxon>Streptosporangiales</taxon>
        <taxon>Thermomonosporaceae</taxon>
        <taxon>Actinomadura</taxon>
    </lineage>
</organism>
<evidence type="ECO:0000313" key="2">
    <source>
        <dbReference type="EMBL" id="GAA2423755.1"/>
    </source>
</evidence>
<dbReference type="InterPro" id="IPR052164">
    <property type="entry name" value="Anthracycline_SecMetBiosynth"/>
</dbReference>
<proteinExistence type="predicted"/>
<sequence>MATPLLNRFCWMDLKTRDVPGTAAFFSAELGWRFAVDEDDWRRATKISSAGHQIGGVSDLANGIYPPGTPAHIAYYIAVDDVDRRVKAATANGAELVVGPFDVGDQGRMATLVDPVGAAFSLWQAREFKGWGLPPDSVRMVLACDEPRRAELFYREMLGASLEGADFVTAREVPQWELSVEGARGLRVKSPEGLTIRVHSLGEA</sequence>
<dbReference type="PANTHER" id="PTHR33993">
    <property type="entry name" value="GLYOXALASE-RELATED"/>
    <property type="match status" value="1"/>
</dbReference>
<evidence type="ECO:0000313" key="3">
    <source>
        <dbReference type="Proteomes" id="UP001501231"/>
    </source>
</evidence>
<evidence type="ECO:0000259" key="1">
    <source>
        <dbReference type="PROSITE" id="PS51819"/>
    </source>
</evidence>
<dbReference type="RefSeq" id="WP_344590557.1">
    <property type="nucleotide sequence ID" value="NZ_BAAARW010000012.1"/>
</dbReference>
<comment type="caution">
    <text evidence="2">The sequence shown here is derived from an EMBL/GenBank/DDBJ whole genome shotgun (WGS) entry which is preliminary data.</text>
</comment>
<protein>
    <recommendedName>
        <fullName evidence="1">VOC domain-containing protein</fullName>
    </recommendedName>
</protein>
<dbReference type="Pfam" id="PF18029">
    <property type="entry name" value="Glyoxalase_6"/>
    <property type="match status" value="1"/>
</dbReference>
<dbReference type="PANTHER" id="PTHR33993:SF14">
    <property type="entry name" value="GB|AAF24581.1"/>
    <property type="match status" value="1"/>
</dbReference>
<reference evidence="2 3" key="1">
    <citation type="journal article" date="2019" name="Int. J. Syst. Evol. Microbiol.">
        <title>The Global Catalogue of Microorganisms (GCM) 10K type strain sequencing project: providing services to taxonomists for standard genome sequencing and annotation.</title>
        <authorList>
            <consortium name="The Broad Institute Genomics Platform"/>
            <consortium name="The Broad Institute Genome Sequencing Center for Infectious Disease"/>
            <person name="Wu L."/>
            <person name="Ma J."/>
        </authorList>
    </citation>
    <scope>NUCLEOTIDE SEQUENCE [LARGE SCALE GENOMIC DNA]</scope>
    <source>
        <strain evidence="2 3">JCM 3325</strain>
    </source>
</reference>
<dbReference type="SUPFAM" id="SSF54593">
    <property type="entry name" value="Glyoxalase/Bleomycin resistance protein/Dihydroxybiphenyl dioxygenase"/>
    <property type="match status" value="1"/>
</dbReference>
<dbReference type="Proteomes" id="UP001501231">
    <property type="component" value="Unassembled WGS sequence"/>
</dbReference>
<dbReference type="InterPro" id="IPR029068">
    <property type="entry name" value="Glyas_Bleomycin-R_OHBP_Dase"/>
</dbReference>
<dbReference type="InterPro" id="IPR041581">
    <property type="entry name" value="Glyoxalase_6"/>
</dbReference>
<dbReference type="EMBL" id="BAAARW010000012">
    <property type="protein sequence ID" value="GAA2423755.1"/>
    <property type="molecule type" value="Genomic_DNA"/>
</dbReference>
<name>A0ABN3J948_9ACTN</name>
<accession>A0ABN3J948</accession>
<dbReference type="PROSITE" id="PS51819">
    <property type="entry name" value="VOC"/>
    <property type="match status" value="1"/>
</dbReference>
<dbReference type="Gene3D" id="3.10.180.10">
    <property type="entry name" value="2,3-Dihydroxybiphenyl 1,2-Dioxygenase, domain 1"/>
    <property type="match status" value="1"/>
</dbReference>
<dbReference type="CDD" id="cd07247">
    <property type="entry name" value="SgaA_N_like"/>
    <property type="match status" value="1"/>
</dbReference>
<keyword evidence="3" id="KW-1185">Reference proteome</keyword>
<feature type="domain" description="VOC" evidence="1">
    <location>
        <begin position="8"/>
        <end position="125"/>
    </location>
</feature>